<dbReference type="NCBIfam" id="TIGR00180">
    <property type="entry name" value="parB_part"/>
    <property type="match status" value="1"/>
</dbReference>
<dbReference type="SUPFAM" id="SSF110849">
    <property type="entry name" value="ParB/Sulfiredoxin"/>
    <property type="match status" value="1"/>
</dbReference>
<dbReference type="InterPro" id="IPR003115">
    <property type="entry name" value="ParB_N"/>
</dbReference>
<dbReference type="EMBL" id="RQXU01000032">
    <property type="protein sequence ID" value="RRH81164.1"/>
    <property type="molecule type" value="Genomic_DNA"/>
</dbReference>
<evidence type="ECO:0000313" key="3">
    <source>
        <dbReference type="EMBL" id="RRH81164.1"/>
    </source>
</evidence>
<dbReference type="CDD" id="cd16405">
    <property type="entry name" value="RepB_like_N"/>
    <property type="match status" value="1"/>
</dbReference>
<evidence type="ECO:0000259" key="2">
    <source>
        <dbReference type="SMART" id="SM00470"/>
    </source>
</evidence>
<dbReference type="InterPro" id="IPR037972">
    <property type="entry name" value="RepB_N"/>
</dbReference>
<dbReference type="InterPro" id="IPR004437">
    <property type="entry name" value="ParB/RepB/Spo0J"/>
</dbReference>
<gene>
    <name evidence="3" type="ORF">EH244_29300</name>
</gene>
<accession>A0A3P3E4D9</accession>
<evidence type="ECO:0000256" key="1">
    <source>
        <dbReference type="ARBA" id="ARBA00006295"/>
    </source>
</evidence>
<dbReference type="Proteomes" id="UP000271590">
    <property type="component" value="Unassembled WGS sequence"/>
</dbReference>
<dbReference type="InterPro" id="IPR036086">
    <property type="entry name" value="ParB/Sulfiredoxin_sf"/>
</dbReference>
<reference evidence="3 4" key="1">
    <citation type="submission" date="2018-11" db="EMBL/GenBank/DDBJ databases">
        <title>The genome of Variovorax sp T529.</title>
        <authorList>
            <person name="Gao J."/>
        </authorList>
    </citation>
    <scope>NUCLEOTIDE SEQUENCE [LARGE SCALE GENOMIC DNA]</scope>
    <source>
        <strain evidence="3 4">T529</strain>
    </source>
</reference>
<dbReference type="Pfam" id="PF18090">
    <property type="entry name" value="SoPB_HTH"/>
    <property type="match status" value="1"/>
</dbReference>
<dbReference type="SMART" id="SM00470">
    <property type="entry name" value="ParB"/>
    <property type="match status" value="1"/>
</dbReference>
<dbReference type="Gene3D" id="1.10.10.2830">
    <property type="match status" value="1"/>
</dbReference>
<dbReference type="Pfam" id="PF02195">
    <property type="entry name" value="ParB_N"/>
    <property type="match status" value="1"/>
</dbReference>
<dbReference type="PANTHER" id="PTHR33375">
    <property type="entry name" value="CHROMOSOME-PARTITIONING PROTEIN PARB-RELATED"/>
    <property type="match status" value="1"/>
</dbReference>
<dbReference type="GO" id="GO:0005694">
    <property type="term" value="C:chromosome"/>
    <property type="evidence" value="ECO:0007669"/>
    <property type="project" value="TreeGrafter"/>
</dbReference>
<proteinExistence type="inferred from homology"/>
<name>A0A3P3E4D9_9BURK</name>
<dbReference type="Gene3D" id="3.90.1530.10">
    <property type="entry name" value="Conserved hypothetical protein from pyrococcus furiosus pfu- 392566-001, ParB domain"/>
    <property type="match status" value="1"/>
</dbReference>
<organism evidence="3 4">
    <name type="scientific">Variovorax beijingensis</name>
    <dbReference type="NCBI Taxonomy" id="2496117"/>
    <lineage>
        <taxon>Bacteria</taxon>
        <taxon>Pseudomonadati</taxon>
        <taxon>Pseudomonadota</taxon>
        <taxon>Betaproteobacteria</taxon>
        <taxon>Burkholderiales</taxon>
        <taxon>Comamonadaceae</taxon>
        <taxon>Variovorax</taxon>
    </lineage>
</organism>
<dbReference type="InterPro" id="IPR040873">
    <property type="entry name" value="SoPB_HTH"/>
</dbReference>
<evidence type="ECO:0000313" key="4">
    <source>
        <dbReference type="Proteomes" id="UP000271590"/>
    </source>
</evidence>
<dbReference type="GO" id="GO:0007059">
    <property type="term" value="P:chromosome segregation"/>
    <property type="evidence" value="ECO:0007669"/>
    <property type="project" value="TreeGrafter"/>
</dbReference>
<comment type="caution">
    <text evidence="3">The sequence shown here is derived from an EMBL/GenBank/DDBJ whole genome shotgun (WGS) entry which is preliminary data.</text>
</comment>
<dbReference type="AlphaFoldDB" id="A0A3P3E4D9"/>
<comment type="similarity">
    <text evidence="1">Belongs to the ParB family.</text>
</comment>
<feature type="domain" description="ParB-like N-terminal" evidence="2">
    <location>
        <begin position="77"/>
        <end position="186"/>
    </location>
</feature>
<dbReference type="SUPFAM" id="SSF109709">
    <property type="entry name" value="KorB DNA-binding domain-like"/>
    <property type="match status" value="1"/>
</dbReference>
<protein>
    <submittedName>
        <fullName evidence="3">ParB/RepB/Spo0J family partition protein</fullName>
    </submittedName>
</protein>
<dbReference type="InterPro" id="IPR050336">
    <property type="entry name" value="Chromosome_partition/occlusion"/>
</dbReference>
<dbReference type="GO" id="GO:0003677">
    <property type="term" value="F:DNA binding"/>
    <property type="evidence" value="ECO:0007669"/>
    <property type="project" value="InterPro"/>
</dbReference>
<dbReference type="PANTHER" id="PTHR33375:SF1">
    <property type="entry name" value="CHROMOSOME-PARTITIONING PROTEIN PARB-RELATED"/>
    <property type="match status" value="1"/>
</dbReference>
<sequence length="357" mass="39146">MIRGGSPQARKQMRKRTWEKTEAAIAALASVEDEEPLTSHGRSGIVRYMFDLPEQARQERDALVAAANRLNGALPVRTLDASCVHASSWANRHSSAFLSQEYLALKEEIRSSGGNVQPIKVRPIPVGSARAVLPGATEATAPAQQYEIVYGHRRHRACLELGLPVLTLIEDLSDAQLFAQMDRENRQREDLSPWEQGVMYDRALKEGLFPSMRQLAESLGCNTATVSRAVALARLPDEVVVLFASPTDLQTRWAAPLTKLASEGLQVGLEQARTRLKGNPRMTPSEIFAALTAADSASGNRRFNANPETSTLCLGGRRIGEVLQDAKSGTTVRFYEKLPLPMFSAVAQGIQRALDKF</sequence>